<dbReference type="HOGENOM" id="CLU_2556415_0_0_9"/>
<dbReference type="AlphaFoldDB" id="C4GC52"/>
<name>C4GC52_9FIRM</name>
<accession>C4GC52</accession>
<dbReference type="EMBL" id="ACIP02000003">
    <property type="protein sequence ID" value="EEP27994.1"/>
    <property type="molecule type" value="Genomic_DNA"/>
</dbReference>
<organism evidence="1 2">
    <name type="scientific">Shuttleworthella satelles DSM 14600</name>
    <dbReference type="NCBI Taxonomy" id="626523"/>
    <lineage>
        <taxon>Bacteria</taxon>
        <taxon>Bacillati</taxon>
        <taxon>Bacillota</taxon>
        <taxon>Clostridia</taxon>
        <taxon>Lachnospirales</taxon>
        <taxon>Lachnospiraceae</taxon>
        <taxon>Shuttleworthella</taxon>
    </lineage>
</organism>
<evidence type="ECO:0000313" key="1">
    <source>
        <dbReference type="EMBL" id="EEP27994.1"/>
    </source>
</evidence>
<dbReference type="STRING" id="626523.GCWU000342_01539"/>
<proteinExistence type="predicted"/>
<evidence type="ECO:0000313" key="2">
    <source>
        <dbReference type="Proteomes" id="UP000003494"/>
    </source>
</evidence>
<dbReference type="Proteomes" id="UP000003494">
    <property type="component" value="Unassembled WGS sequence"/>
</dbReference>
<keyword evidence="2" id="KW-1185">Reference proteome</keyword>
<gene>
    <name evidence="1" type="ORF">GCWU000342_01539</name>
</gene>
<reference evidence="1" key="1">
    <citation type="submission" date="2009-04" db="EMBL/GenBank/DDBJ databases">
        <authorList>
            <person name="Weinstock G."/>
            <person name="Sodergren E."/>
            <person name="Clifton S."/>
            <person name="Fulton L."/>
            <person name="Fulton B."/>
            <person name="Courtney L."/>
            <person name="Fronick C."/>
            <person name="Harrison M."/>
            <person name="Strong C."/>
            <person name="Farmer C."/>
            <person name="Delahaunty K."/>
            <person name="Markovic C."/>
            <person name="Hall O."/>
            <person name="Minx P."/>
            <person name="Tomlinson C."/>
            <person name="Mitreva M."/>
            <person name="Nelson J."/>
            <person name="Hou S."/>
            <person name="Wollam A."/>
            <person name="Pepin K.H."/>
            <person name="Johnson M."/>
            <person name="Bhonagiri V."/>
            <person name="Nash W.E."/>
            <person name="Warren W."/>
            <person name="Chinwalla A."/>
            <person name="Mardis E.R."/>
            <person name="Wilson R.K."/>
        </authorList>
    </citation>
    <scope>NUCLEOTIDE SEQUENCE [LARGE SCALE GENOMIC DNA]</scope>
    <source>
        <strain evidence="1">DSM 14600</strain>
    </source>
</reference>
<protein>
    <submittedName>
        <fullName evidence="1">Uncharacterized protein</fullName>
    </submittedName>
</protein>
<sequence>MLHHIGIGNDVWIGYEAVIFSDVSNVLEMKNAKSCKNPFRCSERKHNGLSLIDESLIQISIHPHHVSVSFCCIYNDFAGKIM</sequence>
<comment type="caution">
    <text evidence="1">The sequence shown here is derived from an EMBL/GenBank/DDBJ whole genome shotgun (WGS) entry which is preliminary data.</text>
</comment>